<dbReference type="PANTHER" id="PTHR14969">
    <property type="entry name" value="SPHINGOSINE-1-PHOSPHATE PHOSPHOHYDROLASE"/>
    <property type="match status" value="1"/>
</dbReference>
<keyword evidence="4" id="KW-1185">Reference proteome</keyword>
<keyword evidence="1" id="KW-1133">Transmembrane helix</keyword>
<comment type="caution">
    <text evidence="3">The sequence shown here is derived from an EMBL/GenBank/DDBJ whole genome shotgun (WGS) entry which is preliminary data.</text>
</comment>
<feature type="transmembrane region" description="Helical" evidence="1">
    <location>
        <begin position="37"/>
        <end position="55"/>
    </location>
</feature>
<dbReference type="Proteomes" id="UP000033121">
    <property type="component" value="Unassembled WGS sequence"/>
</dbReference>
<reference evidence="3 4" key="1">
    <citation type="submission" date="2015-04" db="EMBL/GenBank/DDBJ databases">
        <title>Whole genome shotgun sequence of Flavihumibacter petaseus NBRC 106054.</title>
        <authorList>
            <person name="Miyazawa S."/>
            <person name="Hosoyama A."/>
            <person name="Hashimoto M."/>
            <person name="Noguchi M."/>
            <person name="Tsuchikane K."/>
            <person name="Ohji S."/>
            <person name="Yamazoe A."/>
            <person name="Ichikawa N."/>
            <person name="Kimura A."/>
            <person name="Fujita N."/>
        </authorList>
    </citation>
    <scope>NUCLEOTIDE SEQUENCE [LARGE SCALE GENOMIC DNA]</scope>
    <source>
        <strain evidence="3 4">NBRC 106054</strain>
    </source>
</reference>
<sequence>MDLIDRIISIDKNLAVTINRDWSNPVLDTIFQHIRETYFWLPMYLFFLVLAPLNFGKRGWIWIVGAIVCLSLTDQVSSNLIKNNIMRLRPCRDPEIADQIRIFIRYCPGSSSFTSSHATNHFGFATFTYLTIGQWLKPWSKILFVLAGLVSFAQVYVGVHYPIDITAGALLGIGLGYGMSIIFNKNFGPLQ</sequence>
<dbReference type="InterPro" id="IPR036938">
    <property type="entry name" value="PAP2/HPO_sf"/>
</dbReference>
<dbReference type="EMBL" id="BBWV01000002">
    <property type="protein sequence ID" value="GAO43561.1"/>
    <property type="molecule type" value="Genomic_DNA"/>
</dbReference>
<dbReference type="Pfam" id="PF01569">
    <property type="entry name" value="PAP2"/>
    <property type="match status" value="1"/>
</dbReference>
<keyword evidence="1" id="KW-0472">Membrane</keyword>
<dbReference type="AlphaFoldDB" id="A0A0E9N1Q3"/>
<dbReference type="SMART" id="SM00014">
    <property type="entry name" value="acidPPc"/>
    <property type="match status" value="1"/>
</dbReference>
<dbReference type="PANTHER" id="PTHR14969:SF13">
    <property type="entry name" value="AT30094P"/>
    <property type="match status" value="1"/>
</dbReference>
<name>A0A0E9N1Q3_9BACT</name>
<dbReference type="GO" id="GO:0042392">
    <property type="term" value="F:sphingosine-1-phosphate phosphatase activity"/>
    <property type="evidence" value="ECO:0007669"/>
    <property type="project" value="TreeGrafter"/>
</dbReference>
<dbReference type="InterPro" id="IPR000326">
    <property type="entry name" value="PAP2/HPO"/>
</dbReference>
<feature type="transmembrane region" description="Helical" evidence="1">
    <location>
        <begin position="61"/>
        <end position="81"/>
    </location>
</feature>
<evidence type="ECO:0000313" key="4">
    <source>
        <dbReference type="Proteomes" id="UP000033121"/>
    </source>
</evidence>
<dbReference type="Gene3D" id="1.20.144.10">
    <property type="entry name" value="Phosphatidic acid phosphatase type 2/haloperoxidase"/>
    <property type="match status" value="1"/>
</dbReference>
<protein>
    <submittedName>
        <fullName evidence="3">Putative phosphatase</fullName>
    </submittedName>
</protein>
<gene>
    <name evidence="3" type="ORF">FPE01S_02_06660</name>
</gene>
<evidence type="ECO:0000259" key="2">
    <source>
        <dbReference type="SMART" id="SM00014"/>
    </source>
</evidence>
<dbReference type="STRING" id="1220578.FPE01S_02_06660"/>
<feature type="transmembrane region" description="Helical" evidence="1">
    <location>
        <begin position="142"/>
        <end position="159"/>
    </location>
</feature>
<accession>A0A0E9N1Q3</accession>
<proteinExistence type="predicted"/>
<evidence type="ECO:0000313" key="3">
    <source>
        <dbReference type="EMBL" id="GAO43561.1"/>
    </source>
</evidence>
<dbReference type="SUPFAM" id="SSF48317">
    <property type="entry name" value="Acid phosphatase/Vanadium-dependent haloperoxidase"/>
    <property type="match status" value="1"/>
</dbReference>
<feature type="domain" description="Phosphatidic acid phosphatase type 2/haloperoxidase" evidence="2">
    <location>
        <begin position="61"/>
        <end position="180"/>
    </location>
</feature>
<evidence type="ECO:0000256" key="1">
    <source>
        <dbReference type="SAM" id="Phobius"/>
    </source>
</evidence>
<dbReference type="OrthoDB" id="9789113at2"/>
<keyword evidence="1" id="KW-0812">Transmembrane</keyword>
<dbReference type="RefSeq" id="WP_046369418.1">
    <property type="nucleotide sequence ID" value="NZ_BBWV01000002.1"/>
</dbReference>
<feature type="transmembrane region" description="Helical" evidence="1">
    <location>
        <begin position="165"/>
        <end position="183"/>
    </location>
</feature>
<organism evidence="3 4">
    <name type="scientific">Flavihumibacter petaseus NBRC 106054</name>
    <dbReference type="NCBI Taxonomy" id="1220578"/>
    <lineage>
        <taxon>Bacteria</taxon>
        <taxon>Pseudomonadati</taxon>
        <taxon>Bacteroidota</taxon>
        <taxon>Chitinophagia</taxon>
        <taxon>Chitinophagales</taxon>
        <taxon>Chitinophagaceae</taxon>
        <taxon>Flavihumibacter</taxon>
    </lineage>
</organism>